<protein>
    <submittedName>
        <fullName evidence="3">Uncharacterized protein</fullName>
    </submittedName>
</protein>
<gene>
    <name evidence="3" type="ORF">Tdes44962_MAKER09746</name>
</gene>
<accession>A0A9W7SRP1</accession>
<organism evidence="3 4">
    <name type="scientific">Teratosphaeria destructans</name>
    <dbReference type="NCBI Taxonomy" id="418781"/>
    <lineage>
        <taxon>Eukaryota</taxon>
        <taxon>Fungi</taxon>
        <taxon>Dikarya</taxon>
        <taxon>Ascomycota</taxon>
        <taxon>Pezizomycotina</taxon>
        <taxon>Dothideomycetes</taxon>
        <taxon>Dothideomycetidae</taxon>
        <taxon>Mycosphaerellales</taxon>
        <taxon>Teratosphaeriaceae</taxon>
        <taxon>Teratosphaeria</taxon>
    </lineage>
</organism>
<evidence type="ECO:0000313" key="4">
    <source>
        <dbReference type="Proteomes" id="UP001138500"/>
    </source>
</evidence>
<evidence type="ECO:0000313" key="3">
    <source>
        <dbReference type="EMBL" id="KAH9827366.1"/>
    </source>
</evidence>
<feature type="region of interest" description="Disordered" evidence="1">
    <location>
        <begin position="139"/>
        <end position="193"/>
    </location>
</feature>
<sequence>MLSLFATALLPALAFAQGQFGAAENSGAVLQALFVVDQTTVGSGQGAQAYQINNPTATQNLEDENAALLQAWQNVTTIAQSSDGFYSASGAQSLIDYVNDKVYPDTKYADSVYVQQRDSKSCRSVEKLLTGVLTSSPHSFHRRRFHRLHQPRPPDAPHRSRRRECGHPGQDAREVPDPARRRPVADPAGLRYHAGDPGVWIREVARTRT</sequence>
<dbReference type="AlphaFoldDB" id="A0A9W7SRP1"/>
<comment type="caution">
    <text evidence="3">The sequence shown here is derived from an EMBL/GenBank/DDBJ whole genome shotgun (WGS) entry which is preliminary data.</text>
</comment>
<feature type="chain" id="PRO_5040915012" evidence="2">
    <location>
        <begin position="17"/>
        <end position="209"/>
    </location>
</feature>
<dbReference type="EMBL" id="RIBY02001888">
    <property type="protein sequence ID" value="KAH9827366.1"/>
    <property type="molecule type" value="Genomic_DNA"/>
</dbReference>
<reference evidence="3 4" key="2">
    <citation type="journal article" date="2021" name="Curr. Genet.">
        <title>Genetic response to nitrogen starvation in the aggressive Eucalyptus foliar pathogen Teratosphaeria destructans.</title>
        <authorList>
            <person name="Havenga M."/>
            <person name="Wingfield B.D."/>
            <person name="Wingfield M.J."/>
            <person name="Dreyer L.L."/>
            <person name="Roets F."/>
            <person name="Aylward J."/>
        </authorList>
    </citation>
    <scope>NUCLEOTIDE SEQUENCE [LARGE SCALE GENOMIC DNA]</scope>
    <source>
        <strain evidence="3">CMW44962</strain>
    </source>
</reference>
<evidence type="ECO:0000256" key="2">
    <source>
        <dbReference type="SAM" id="SignalP"/>
    </source>
</evidence>
<name>A0A9W7SRP1_9PEZI</name>
<keyword evidence="4" id="KW-1185">Reference proteome</keyword>
<dbReference type="OrthoDB" id="3642362at2759"/>
<proteinExistence type="predicted"/>
<feature type="compositionally biased region" description="Basic residues" evidence="1">
    <location>
        <begin position="139"/>
        <end position="150"/>
    </location>
</feature>
<feature type="signal peptide" evidence="2">
    <location>
        <begin position="1"/>
        <end position="16"/>
    </location>
</feature>
<evidence type="ECO:0000256" key="1">
    <source>
        <dbReference type="SAM" id="MobiDB-lite"/>
    </source>
</evidence>
<dbReference type="Proteomes" id="UP001138500">
    <property type="component" value="Unassembled WGS sequence"/>
</dbReference>
<reference evidence="3 4" key="1">
    <citation type="journal article" date="2018" name="IMA Fungus">
        <title>IMA Genome-F 10: Nine draft genome sequences of Claviceps purpurea s.lat., including C. arundinis, C. humidiphila, and C. cf. spartinae, pseudomolecules for the pitch canker pathogen Fusarium circinatum, draft genome of Davidsoniella eucalypti, Grosmannia galeiformis, Quambalaria eucalypti, and Teratosphaeria destructans.</title>
        <authorList>
            <person name="Wingfield B.D."/>
            <person name="Liu M."/>
            <person name="Nguyen H.D."/>
            <person name="Lane F.A."/>
            <person name="Morgan S.W."/>
            <person name="De Vos L."/>
            <person name="Wilken P.M."/>
            <person name="Duong T.A."/>
            <person name="Aylward J."/>
            <person name="Coetzee M.P."/>
            <person name="Dadej K."/>
            <person name="De Beer Z.W."/>
            <person name="Findlay W."/>
            <person name="Havenga M."/>
            <person name="Kolarik M."/>
            <person name="Menzies J.G."/>
            <person name="Naidoo K."/>
            <person name="Pochopski O."/>
            <person name="Shoukouhi P."/>
            <person name="Santana Q.C."/>
            <person name="Seifert K.A."/>
            <person name="Soal N."/>
            <person name="Steenkamp E.T."/>
            <person name="Tatham C.T."/>
            <person name="van der Nest M.A."/>
            <person name="Wingfield M.J."/>
        </authorList>
    </citation>
    <scope>NUCLEOTIDE SEQUENCE [LARGE SCALE GENOMIC DNA]</scope>
    <source>
        <strain evidence="3">CMW44962</strain>
    </source>
</reference>
<keyword evidence="2" id="KW-0732">Signal</keyword>
<feature type="compositionally biased region" description="Basic and acidic residues" evidence="1">
    <location>
        <begin position="155"/>
        <end position="184"/>
    </location>
</feature>